<proteinExistence type="predicted"/>
<dbReference type="OrthoDB" id="77019at2759"/>
<dbReference type="Proteomes" id="UP000243579">
    <property type="component" value="Unassembled WGS sequence"/>
</dbReference>
<dbReference type="AlphaFoldDB" id="A0A1V9ZLF5"/>
<evidence type="ECO:0000313" key="2">
    <source>
        <dbReference type="Proteomes" id="UP000243579"/>
    </source>
</evidence>
<keyword evidence="2" id="KW-1185">Reference proteome</keyword>
<accession>A0A1V9ZLF5</accession>
<sequence length="131" mass="14131">MSGLLRHRGALESYGGANFLKAIAGERLDLCTKYNSDPAFAYKIDSMKDAPLVKAWTNLAAVYPSLVTFCTGLAIVLPSTHTVESDFSVLKATKDNPCRSMSNYAMEGQMQAKQYKDVKNAVGSSPGSNSQ</sequence>
<name>A0A1V9ZLF5_ACHHY</name>
<organism evidence="1 2">
    <name type="scientific">Achlya hypogyna</name>
    <name type="common">Oomycete</name>
    <name type="synonym">Protoachlya hypogyna</name>
    <dbReference type="NCBI Taxonomy" id="1202772"/>
    <lineage>
        <taxon>Eukaryota</taxon>
        <taxon>Sar</taxon>
        <taxon>Stramenopiles</taxon>
        <taxon>Oomycota</taxon>
        <taxon>Saprolegniomycetes</taxon>
        <taxon>Saprolegniales</taxon>
        <taxon>Achlyaceae</taxon>
        <taxon>Achlya</taxon>
    </lineage>
</organism>
<dbReference type="EMBL" id="JNBR01000079">
    <property type="protein sequence ID" value="OQR98825.1"/>
    <property type="molecule type" value="Genomic_DNA"/>
</dbReference>
<reference evidence="1 2" key="1">
    <citation type="journal article" date="2014" name="Genome Biol. Evol.">
        <title>The secreted proteins of Achlya hypogyna and Thraustotheca clavata identify the ancestral oomycete secretome and reveal gene acquisitions by horizontal gene transfer.</title>
        <authorList>
            <person name="Misner I."/>
            <person name="Blouin N."/>
            <person name="Leonard G."/>
            <person name="Richards T.A."/>
            <person name="Lane C.E."/>
        </authorList>
    </citation>
    <scope>NUCLEOTIDE SEQUENCE [LARGE SCALE GENOMIC DNA]</scope>
    <source>
        <strain evidence="1 2">ATCC 48635</strain>
    </source>
</reference>
<dbReference type="PANTHER" id="PTHR37067:SF3">
    <property type="entry name" value="PX DOMAIN-CONTAINING PROTEIN"/>
    <property type="match status" value="1"/>
</dbReference>
<gene>
    <name evidence="1" type="ORF">ACHHYP_20344</name>
</gene>
<dbReference type="PANTHER" id="PTHR37067">
    <property type="entry name" value="PX DOMAIN-CONTAINING PROTEIN"/>
    <property type="match status" value="1"/>
</dbReference>
<comment type="caution">
    <text evidence="1">The sequence shown here is derived from an EMBL/GenBank/DDBJ whole genome shotgun (WGS) entry which is preliminary data.</text>
</comment>
<evidence type="ECO:0000313" key="1">
    <source>
        <dbReference type="EMBL" id="OQR98825.1"/>
    </source>
</evidence>
<protein>
    <submittedName>
        <fullName evidence="1">Uncharacterized protein</fullName>
    </submittedName>
</protein>